<keyword evidence="4 9" id="KW-0067">ATP-binding</keyword>
<organism evidence="16">
    <name type="scientific">Selaginella moellendorffii</name>
    <name type="common">Spikemoss</name>
    <dbReference type="NCBI Taxonomy" id="88036"/>
    <lineage>
        <taxon>Eukaryota</taxon>
        <taxon>Viridiplantae</taxon>
        <taxon>Streptophyta</taxon>
        <taxon>Embryophyta</taxon>
        <taxon>Tracheophyta</taxon>
        <taxon>Lycopodiopsida</taxon>
        <taxon>Selaginellales</taxon>
        <taxon>Selaginellaceae</taxon>
        <taxon>Selaginella</taxon>
    </lineage>
</organism>
<reference evidence="15 16" key="1">
    <citation type="journal article" date="2011" name="Science">
        <title>The Selaginella genome identifies genetic changes associated with the evolution of vascular plants.</title>
        <authorList>
            <person name="Banks J.A."/>
            <person name="Nishiyama T."/>
            <person name="Hasebe M."/>
            <person name="Bowman J.L."/>
            <person name="Gribskov M."/>
            <person name="dePamphilis C."/>
            <person name="Albert V.A."/>
            <person name="Aono N."/>
            <person name="Aoyama T."/>
            <person name="Ambrose B.A."/>
            <person name="Ashton N.W."/>
            <person name="Axtell M.J."/>
            <person name="Barker E."/>
            <person name="Barker M.S."/>
            <person name="Bennetzen J.L."/>
            <person name="Bonawitz N.D."/>
            <person name="Chapple C."/>
            <person name="Cheng C."/>
            <person name="Correa L.G."/>
            <person name="Dacre M."/>
            <person name="DeBarry J."/>
            <person name="Dreyer I."/>
            <person name="Elias M."/>
            <person name="Engstrom E.M."/>
            <person name="Estelle M."/>
            <person name="Feng L."/>
            <person name="Finet C."/>
            <person name="Floyd S.K."/>
            <person name="Frommer W.B."/>
            <person name="Fujita T."/>
            <person name="Gramzow L."/>
            <person name="Gutensohn M."/>
            <person name="Harholt J."/>
            <person name="Hattori M."/>
            <person name="Heyl A."/>
            <person name="Hirai T."/>
            <person name="Hiwatashi Y."/>
            <person name="Ishikawa M."/>
            <person name="Iwata M."/>
            <person name="Karol K.G."/>
            <person name="Koehler B."/>
            <person name="Kolukisaoglu U."/>
            <person name="Kubo M."/>
            <person name="Kurata T."/>
            <person name="Lalonde S."/>
            <person name="Li K."/>
            <person name="Li Y."/>
            <person name="Litt A."/>
            <person name="Lyons E."/>
            <person name="Manning G."/>
            <person name="Maruyama T."/>
            <person name="Michael T.P."/>
            <person name="Mikami K."/>
            <person name="Miyazaki S."/>
            <person name="Morinaga S."/>
            <person name="Murata T."/>
            <person name="Mueller-Roeber B."/>
            <person name="Nelson D.R."/>
            <person name="Obara M."/>
            <person name="Oguri Y."/>
            <person name="Olmstead R.G."/>
            <person name="Onodera N."/>
            <person name="Petersen B.L."/>
            <person name="Pils B."/>
            <person name="Prigge M."/>
            <person name="Rensing S.A."/>
            <person name="Riano-Pachon D.M."/>
            <person name="Roberts A.W."/>
            <person name="Sato Y."/>
            <person name="Scheller H.V."/>
            <person name="Schulz B."/>
            <person name="Schulz C."/>
            <person name="Shakirov E.V."/>
            <person name="Shibagaki N."/>
            <person name="Shinohara N."/>
            <person name="Shippen D.E."/>
            <person name="Soerensen I."/>
            <person name="Sotooka R."/>
            <person name="Sugimoto N."/>
            <person name="Sugita M."/>
            <person name="Sumikawa N."/>
            <person name="Tanurdzic M."/>
            <person name="Theissen G."/>
            <person name="Ulvskov P."/>
            <person name="Wakazuki S."/>
            <person name="Weng J.K."/>
            <person name="Willats W.W."/>
            <person name="Wipf D."/>
            <person name="Wolf P.G."/>
            <person name="Yang L."/>
            <person name="Zimmer A.D."/>
            <person name="Zhu Q."/>
            <person name="Mitros T."/>
            <person name="Hellsten U."/>
            <person name="Loque D."/>
            <person name="Otillar R."/>
            <person name="Salamov A."/>
            <person name="Schmutz J."/>
            <person name="Shapiro H."/>
            <person name="Lindquist E."/>
            <person name="Lucas S."/>
            <person name="Rokhsar D."/>
            <person name="Grigoriev I.V."/>
        </authorList>
    </citation>
    <scope>NUCLEOTIDE SEQUENCE [LARGE SCALE GENOMIC DNA]</scope>
</reference>
<dbReference type="CDD" id="cd18787">
    <property type="entry name" value="SF2_C_DEAD"/>
    <property type="match status" value="1"/>
</dbReference>
<dbReference type="GO" id="GO:0005524">
    <property type="term" value="F:ATP binding"/>
    <property type="evidence" value="ECO:0007669"/>
    <property type="project" value="UniProtKB-UniRule"/>
</dbReference>
<comment type="similarity">
    <text evidence="6">Belongs to the DEAD box helicase family. DDX18/HAS1 subfamily.</text>
</comment>
<evidence type="ECO:0000256" key="4">
    <source>
        <dbReference type="ARBA" id="ARBA00022840"/>
    </source>
</evidence>
<evidence type="ECO:0000259" key="13">
    <source>
        <dbReference type="PROSITE" id="PS51194"/>
    </source>
</evidence>
<dbReference type="GO" id="GO:0016887">
    <property type="term" value="F:ATP hydrolysis activity"/>
    <property type="evidence" value="ECO:0007669"/>
    <property type="project" value="RHEA"/>
</dbReference>
<evidence type="ECO:0000256" key="9">
    <source>
        <dbReference type="RuleBase" id="RU000492"/>
    </source>
</evidence>
<sequence length="465" mass="51800">MAIRFDSLPLSDRTLAALKECNFTHMTEIQARSIPRLLAGSDVLGASRTGTGKTLAFLVPALELLNRVQIKPRNGTVVLIISPTRELASQIHGVASKLMSAHSQTHMVITGGLNRKVEAVKLKAGVNLLVATPGRLLDHLRSTAGWIYHNLKYLVIDEADRLLDIGIQSDRLCSFLRLYQRRRALVKQLANLSLKDPTYIGVESIEQSTVQGLEQGYWVVPLEKRLLLLISSLYRSKKKKVMVFFSSCNSVKFHFELFCHIGLECLSIHGKQKQSTRTSAFTEFCAAENGLLLCTDVAARGLDIPAVDWIIQYDPPPDPKEYIHRVGRTARGEGARGRALLFLLPQELLFTSDLKRSRVPIKLWPSSKPLNIQTFLETQILKIQGMQRLAADAFKSYLRSYQAHTAAFDIHKLDLQALAASFCLKSIPPSCTSIHSNAAKHRKKRKGAGHAFSAEDPYGKRSKQG</sequence>
<evidence type="ECO:0000256" key="3">
    <source>
        <dbReference type="ARBA" id="ARBA00022806"/>
    </source>
</evidence>
<dbReference type="HOGENOM" id="CLU_003041_26_5_1"/>
<dbReference type="AlphaFoldDB" id="D8SIE9"/>
<gene>
    <name evidence="15" type="ORF">SELMODRAFT_234167</name>
</gene>
<evidence type="ECO:0000256" key="10">
    <source>
        <dbReference type="RuleBase" id="RU365068"/>
    </source>
</evidence>
<dbReference type="Proteomes" id="UP000001514">
    <property type="component" value="Unassembled WGS sequence"/>
</dbReference>
<dbReference type="EC" id="3.6.4.13" evidence="10"/>
<evidence type="ECO:0000256" key="8">
    <source>
        <dbReference type="PROSITE-ProRule" id="PRU00552"/>
    </source>
</evidence>
<comment type="catalytic activity">
    <reaction evidence="7 10">
        <text>ATP + H2O = ADP + phosphate + H(+)</text>
        <dbReference type="Rhea" id="RHEA:13065"/>
        <dbReference type="ChEBI" id="CHEBI:15377"/>
        <dbReference type="ChEBI" id="CHEBI:15378"/>
        <dbReference type="ChEBI" id="CHEBI:30616"/>
        <dbReference type="ChEBI" id="CHEBI:43474"/>
        <dbReference type="ChEBI" id="CHEBI:456216"/>
        <dbReference type="EC" id="3.6.4.13"/>
    </reaction>
</comment>
<dbReference type="GO" id="GO:0005730">
    <property type="term" value="C:nucleolus"/>
    <property type="evidence" value="ECO:0000318"/>
    <property type="project" value="GO_Central"/>
</dbReference>
<dbReference type="InParanoid" id="D8SIE9"/>
<dbReference type="SMART" id="SM01178">
    <property type="entry name" value="DUF4217"/>
    <property type="match status" value="1"/>
</dbReference>
<keyword evidence="5 10" id="KW-0694">RNA-binding</keyword>
<feature type="domain" description="Helicase C-terminal" evidence="13">
    <location>
        <begin position="221"/>
        <end position="376"/>
    </location>
</feature>
<protein>
    <recommendedName>
        <fullName evidence="10">ATP-dependent RNA helicase</fullName>
        <ecNumber evidence="10">3.6.4.13</ecNumber>
    </recommendedName>
</protein>
<evidence type="ECO:0000313" key="16">
    <source>
        <dbReference type="Proteomes" id="UP000001514"/>
    </source>
</evidence>
<comment type="function">
    <text evidence="10">RNA helicase.</text>
</comment>
<evidence type="ECO:0000256" key="5">
    <source>
        <dbReference type="ARBA" id="ARBA00022884"/>
    </source>
</evidence>
<dbReference type="eggNOG" id="KOG0342">
    <property type="taxonomic scope" value="Eukaryota"/>
</dbReference>
<dbReference type="GO" id="GO:0003723">
    <property type="term" value="F:RNA binding"/>
    <property type="evidence" value="ECO:0007669"/>
    <property type="project" value="UniProtKB-UniRule"/>
</dbReference>
<keyword evidence="2 9" id="KW-0378">Hydrolase</keyword>
<dbReference type="PROSITE" id="PS00039">
    <property type="entry name" value="DEAD_ATP_HELICASE"/>
    <property type="match status" value="1"/>
</dbReference>
<dbReference type="GO" id="GO:0003724">
    <property type="term" value="F:RNA helicase activity"/>
    <property type="evidence" value="ECO:0007669"/>
    <property type="project" value="UniProtKB-EC"/>
</dbReference>
<dbReference type="InterPro" id="IPR025313">
    <property type="entry name" value="SPB4-like_CTE"/>
</dbReference>
<dbReference type="Gramene" id="EFJ15859">
    <property type="protein sequence ID" value="EFJ15859"/>
    <property type="gene ID" value="SELMODRAFT_234167"/>
</dbReference>
<dbReference type="SMART" id="SM00487">
    <property type="entry name" value="DEXDc"/>
    <property type="match status" value="1"/>
</dbReference>
<dbReference type="Pfam" id="PF00270">
    <property type="entry name" value="DEAD"/>
    <property type="match status" value="1"/>
</dbReference>
<dbReference type="InterPro" id="IPR014001">
    <property type="entry name" value="Helicase_ATP-bd"/>
</dbReference>
<feature type="domain" description="DEAD-box RNA helicase Q" evidence="14">
    <location>
        <begin position="3"/>
        <end position="31"/>
    </location>
</feature>
<dbReference type="Pfam" id="PF00271">
    <property type="entry name" value="Helicase_C"/>
    <property type="match status" value="1"/>
</dbReference>
<accession>D8SIE9</accession>
<evidence type="ECO:0000256" key="7">
    <source>
        <dbReference type="ARBA" id="ARBA00047984"/>
    </source>
</evidence>
<dbReference type="Gene3D" id="3.40.50.300">
    <property type="entry name" value="P-loop containing nucleotide triphosphate hydrolases"/>
    <property type="match status" value="2"/>
</dbReference>
<dbReference type="SMART" id="SM00490">
    <property type="entry name" value="HELICc"/>
    <property type="match status" value="1"/>
</dbReference>
<feature type="compositionally biased region" description="Basic residues" evidence="11">
    <location>
        <begin position="438"/>
        <end position="448"/>
    </location>
</feature>
<dbReference type="InterPro" id="IPR001650">
    <property type="entry name" value="Helicase_C-like"/>
</dbReference>
<evidence type="ECO:0000259" key="14">
    <source>
        <dbReference type="PROSITE" id="PS51195"/>
    </source>
</evidence>
<dbReference type="InterPro" id="IPR014014">
    <property type="entry name" value="RNA_helicase_DEAD_Q_motif"/>
</dbReference>
<evidence type="ECO:0000256" key="2">
    <source>
        <dbReference type="ARBA" id="ARBA00022801"/>
    </source>
</evidence>
<proteinExistence type="inferred from homology"/>
<dbReference type="PROSITE" id="PS51192">
    <property type="entry name" value="HELICASE_ATP_BIND_1"/>
    <property type="match status" value="1"/>
</dbReference>
<dbReference type="PANTHER" id="PTHR24031">
    <property type="entry name" value="RNA HELICASE"/>
    <property type="match status" value="1"/>
</dbReference>
<dbReference type="InterPro" id="IPR011545">
    <property type="entry name" value="DEAD/DEAH_box_helicase_dom"/>
</dbReference>
<comment type="domain">
    <text evidence="10">The Q motif is unique to and characteristic of the DEAD box family of RNA helicases and controls ATP binding and hydrolysis.</text>
</comment>
<dbReference type="Pfam" id="PF13959">
    <property type="entry name" value="CTE_SPB4"/>
    <property type="match status" value="1"/>
</dbReference>
<name>D8SIE9_SELML</name>
<evidence type="ECO:0000256" key="1">
    <source>
        <dbReference type="ARBA" id="ARBA00022741"/>
    </source>
</evidence>
<dbReference type="SUPFAM" id="SSF52540">
    <property type="entry name" value="P-loop containing nucleoside triphosphate hydrolases"/>
    <property type="match status" value="1"/>
</dbReference>
<dbReference type="KEGG" id="smo:SELMODRAFT_234167"/>
<dbReference type="STRING" id="88036.D8SIE9"/>
<evidence type="ECO:0000256" key="11">
    <source>
        <dbReference type="SAM" id="MobiDB-lite"/>
    </source>
</evidence>
<keyword evidence="3 9" id="KW-0347">Helicase</keyword>
<keyword evidence="16" id="KW-1185">Reference proteome</keyword>
<feature type="domain" description="Helicase ATP-binding" evidence="12">
    <location>
        <begin position="34"/>
        <end position="186"/>
    </location>
</feature>
<keyword evidence="1 9" id="KW-0547">Nucleotide-binding</keyword>
<dbReference type="InterPro" id="IPR000629">
    <property type="entry name" value="RNA-helicase_DEAD-box_CS"/>
</dbReference>
<feature type="short sequence motif" description="Q motif" evidence="8">
    <location>
        <begin position="3"/>
        <end position="31"/>
    </location>
</feature>
<dbReference type="PROSITE" id="PS51194">
    <property type="entry name" value="HELICASE_CTER"/>
    <property type="match status" value="1"/>
</dbReference>
<evidence type="ECO:0000256" key="6">
    <source>
        <dbReference type="ARBA" id="ARBA00024357"/>
    </source>
</evidence>
<evidence type="ECO:0000259" key="12">
    <source>
        <dbReference type="PROSITE" id="PS51192"/>
    </source>
</evidence>
<dbReference type="PROSITE" id="PS51195">
    <property type="entry name" value="Q_MOTIF"/>
    <property type="match status" value="1"/>
</dbReference>
<dbReference type="GO" id="GO:0000463">
    <property type="term" value="P:maturation of LSU-rRNA from tricistronic rRNA transcript (SSU-rRNA, 5.8S rRNA, LSU-rRNA)"/>
    <property type="evidence" value="ECO:0000318"/>
    <property type="project" value="GO_Central"/>
</dbReference>
<dbReference type="FunFam" id="3.40.50.300:FF:000379">
    <property type="entry name" value="RNA helicase"/>
    <property type="match status" value="1"/>
</dbReference>
<dbReference type="EMBL" id="GL377621">
    <property type="protein sequence ID" value="EFJ15859.1"/>
    <property type="molecule type" value="Genomic_DNA"/>
</dbReference>
<feature type="region of interest" description="Disordered" evidence="11">
    <location>
        <begin position="437"/>
        <end position="465"/>
    </location>
</feature>
<dbReference type="InterPro" id="IPR027417">
    <property type="entry name" value="P-loop_NTPase"/>
</dbReference>
<evidence type="ECO:0000313" key="15">
    <source>
        <dbReference type="EMBL" id="EFJ15859.1"/>
    </source>
</evidence>